<evidence type="ECO:0000313" key="1">
    <source>
        <dbReference type="EMBL" id="STZ09429.1"/>
    </source>
</evidence>
<sequence>MTNNKSAPQKLIWQIGKADGKNLIALLENDRKANDELTALLALSKPIKDNTNNTPKEI</sequence>
<keyword evidence="2" id="KW-1185">Reference proteome</keyword>
<dbReference type="EMBL" id="UGQB01000004">
    <property type="protein sequence ID" value="STZ09429.1"/>
    <property type="molecule type" value="Genomic_DNA"/>
</dbReference>
<dbReference type="AlphaFoldDB" id="A0A378R3R0"/>
<reference evidence="1 2" key="1">
    <citation type="submission" date="2018-06" db="EMBL/GenBank/DDBJ databases">
        <authorList>
            <consortium name="Pathogen Informatics"/>
            <person name="Doyle S."/>
        </authorList>
    </citation>
    <scope>NUCLEOTIDE SEQUENCE [LARGE SCALE GENOMIC DNA]</scope>
    <source>
        <strain evidence="1 2">NCTC12877</strain>
    </source>
</reference>
<dbReference type="RefSeq" id="WP_156892315.1">
    <property type="nucleotide sequence ID" value="NZ_UGQB01000004.1"/>
</dbReference>
<accession>A0A378R3R0</accession>
<dbReference type="Proteomes" id="UP000254065">
    <property type="component" value="Unassembled WGS sequence"/>
</dbReference>
<protein>
    <submittedName>
        <fullName evidence="1">Uncharacterized protein</fullName>
    </submittedName>
</protein>
<dbReference type="STRING" id="1122244.GCA_000426885_01819"/>
<organism evidence="1 2">
    <name type="scientific">Moraxella caprae</name>
    <dbReference type="NCBI Taxonomy" id="90240"/>
    <lineage>
        <taxon>Bacteria</taxon>
        <taxon>Pseudomonadati</taxon>
        <taxon>Pseudomonadota</taxon>
        <taxon>Gammaproteobacteria</taxon>
        <taxon>Moraxellales</taxon>
        <taxon>Moraxellaceae</taxon>
        <taxon>Moraxella</taxon>
    </lineage>
</organism>
<gene>
    <name evidence="1" type="ORF">NCTC12877_02445</name>
</gene>
<name>A0A378R3R0_9GAMM</name>
<evidence type="ECO:0000313" key="2">
    <source>
        <dbReference type="Proteomes" id="UP000254065"/>
    </source>
</evidence>
<proteinExistence type="predicted"/>